<organism evidence="2 3">
    <name type="scientific">Micromonas commoda (strain RCC299 / NOUM17 / CCMP2709)</name>
    <name type="common">Picoplanktonic green alga</name>
    <dbReference type="NCBI Taxonomy" id="296587"/>
    <lineage>
        <taxon>Eukaryota</taxon>
        <taxon>Viridiplantae</taxon>
        <taxon>Chlorophyta</taxon>
        <taxon>Mamiellophyceae</taxon>
        <taxon>Mamiellales</taxon>
        <taxon>Mamiellaceae</taxon>
        <taxon>Micromonas</taxon>
    </lineage>
</organism>
<evidence type="ECO:0000313" key="3">
    <source>
        <dbReference type="Proteomes" id="UP000002009"/>
    </source>
</evidence>
<keyword evidence="1" id="KW-0732">Signal</keyword>
<gene>
    <name evidence="2" type="ORF">MICPUN_62178</name>
</gene>
<dbReference type="KEGG" id="mis:MICPUN_62178"/>
<reference evidence="2 3" key="1">
    <citation type="journal article" date="2009" name="Science">
        <title>Green evolution and dynamic adaptations revealed by genomes of the marine picoeukaryotes Micromonas.</title>
        <authorList>
            <person name="Worden A.Z."/>
            <person name="Lee J.H."/>
            <person name="Mock T."/>
            <person name="Rouze P."/>
            <person name="Simmons M.P."/>
            <person name="Aerts A.L."/>
            <person name="Allen A.E."/>
            <person name="Cuvelier M.L."/>
            <person name="Derelle E."/>
            <person name="Everett M.V."/>
            <person name="Foulon E."/>
            <person name="Grimwood J."/>
            <person name="Gundlach H."/>
            <person name="Henrissat B."/>
            <person name="Napoli C."/>
            <person name="McDonald S.M."/>
            <person name="Parker M.S."/>
            <person name="Rombauts S."/>
            <person name="Salamov A."/>
            <person name="Von Dassow P."/>
            <person name="Badger J.H."/>
            <person name="Coutinho P.M."/>
            <person name="Demir E."/>
            <person name="Dubchak I."/>
            <person name="Gentemann C."/>
            <person name="Eikrem W."/>
            <person name="Gready J.E."/>
            <person name="John U."/>
            <person name="Lanier W."/>
            <person name="Lindquist E.A."/>
            <person name="Lucas S."/>
            <person name="Mayer K.F."/>
            <person name="Moreau H."/>
            <person name="Not F."/>
            <person name="Otillar R."/>
            <person name="Panaud O."/>
            <person name="Pangilinan J."/>
            <person name="Paulsen I."/>
            <person name="Piegu B."/>
            <person name="Poliakov A."/>
            <person name="Robbens S."/>
            <person name="Schmutz J."/>
            <person name="Toulza E."/>
            <person name="Wyss T."/>
            <person name="Zelensky A."/>
            <person name="Zhou K."/>
            <person name="Armbrust E.V."/>
            <person name="Bhattacharya D."/>
            <person name="Goodenough U.W."/>
            <person name="Van de Peer Y."/>
            <person name="Grigoriev I.V."/>
        </authorList>
    </citation>
    <scope>NUCLEOTIDE SEQUENCE [LARGE SCALE GENOMIC DNA]</scope>
    <source>
        <strain evidence="3">RCC299 / NOUM17</strain>
    </source>
</reference>
<dbReference type="GeneID" id="8247169"/>
<proteinExistence type="predicted"/>
<sequence>MRRFSAPLAVLILAATLADARRFPLEVTSGADSLSHTASSGSTKLAVNSDQGHNLQVAGSNIVEVTSSGVAVTGTLTQSNKAYVYGSEASTAASTISGSLQDISWSSATANGAMSWSNNKDFTPTNSGLYKVSCIVSVYLDSAASNGERALQLALRTSSTYTIILAGISHLTIEDSSTTTYSQVVIGPVVVSLTGGTAYKFAIRSFSNGNGIINDGTGTGGGFGDQFNSFLVESFP</sequence>
<protein>
    <submittedName>
        <fullName evidence="2">Uncharacterized protein</fullName>
    </submittedName>
</protein>
<accession>C1FHS1</accession>
<dbReference type="OMA" id="ANGAMSW"/>
<keyword evidence="3" id="KW-1185">Reference proteome</keyword>
<dbReference type="EMBL" id="CP001576">
    <property type="protein sequence ID" value="ACO69868.1"/>
    <property type="molecule type" value="Genomic_DNA"/>
</dbReference>
<evidence type="ECO:0000256" key="1">
    <source>
        <dbReference type="SAM" id="SignalP"/>
    </source>
</evidence>
<name>C1FHS1_MICCC</name>
<dbReference type="Proteomes" id="UP000002009">
    <property type="component" value="Chromosome 10"/>
</dbReference>
<feature type="chain" id="PRO_5002909461" evidence="1">
    <location>
        <begin position="21"/>
        <end position="236"/>
    </location>
</feature>
<dbReference type="InParanoid" id="C1FHS1"/>
<dbReference type="RefSeq" id="XP_002508610.1">
    <property type="nucleotide sequence ID" value="XM_002508564.1"/>
</dbReference>
<dbReference type="AlphaFoldDB" id="C1FHS1"/>
<evidence type="ECO:0000313" key="2">
    <source>
        <dbReference type="EMBL" id="ACO69868.1"/>
    </source>
</evidence>
<feature type="signal peptide" evidence="1">
    <location>
        <begin position="1"/>
        <end position="20"/>
    </location>
</feature>